<protein>
    <submittedName>
        <fullName evidence="2">Uncharacterized protein</fullName>
    </submittedName>
</protein>
<evidence type="ECO:0000313" key="2">
    <source>
        <dbReference type="EMBL" id="EGE03965.1"/>
    </source>
</evidence>
<keyword evidence="3" id="KW-1185">Reference proteome</keyword>
<evidence type="ECO:0000256" key="1">
    <source>
        <dbReference type="SAM" id="MobiDB-lite"/>
    </source>
</evidence>
<reference evidence="3" key="1">
    <citation type="journal article" date="2012" name="MBio">
        <title>Comparative genome analysis of Trichophyton rubrum and related dermatophytes reveals candidate genes involved in infection.</title>
        <authorList>
            <person name="Martinez D.A."/>
            <person name="Oliver B.G."/>
            <person name="Graeser Y."/>
            <person name="Goldberg J.M."/>
            <person name="Li W."/>
            <person name="Martinez-Rossi N.M."/>
            <person name="Monod M."/>
            <person name="Shelest E."/>
            <person name="Barton R.C."/>
            <person name="Birch E."/>
            <person name="Brakhage A.A."/>
            <person name="Chen Z."/>
            <person name="Gurr S.J."/>
            <person name="Heiman D."/>
            <person name="Heitman J."/>
            <person name="Kosti I."/>
            <person name="Rossi A."/>
            <person name="Saif S."/>
            <person name="Samalova M."/>
            <person name="Saunders C.W."/>
            <person name="Shea T."/>
            <person name="Summerbell R.C."/>
            <person name="Xu J."/>
            <person name="Young S."/>
            <person name="Zeng Q."/>
            <person name="Birren B.W."/>
            <person name="Cuomo C.A."/>
            <person name="White T.C."/>
        </authorList>
    </citation>
    <scope>NUCLEOTIDE SEQUENCE [LARGE SCALE GENOMIC DNA]</scope>
    <source>
        <strain evidence="3">ATCC MYA-4606 / CBS 127.97</strain>
    </source>
</reference>
<dbReference type="AlphaFoldDB" id="F2PPZ7"/>
<dbReference type="EMBL" id="DS995730">
    <property type="protein sequence ID" value="EGE03965.1"/>
    <property type="molecule type" value="Genomic_DNA"/>
</dbReference>
<name>F2PPZ7_TRIEC</name>
<dbReference type="Proteomes" id="UP000009169">
    <property type="component" value="Unassembled WGS sequence"/>
</dbReference>
<proteinExistence type="predicted"/>
<evidence type="ECO:0000313" key="3">
    <source>
        <dbReference type="Proteomes" id="UP000009169"/>
    </source>
</evidence>
<dbReference type="VEuPathDB" id="FungiDB:TEQG_02998"/>
<accession>F2PPZ7</accession>
<sequence length="130" mass="13695">MHIAHIVPAAFNDCLRPPGAGLSRSKQQQQAASSRYIYMAKCNGPKYSRVPAEEWGHRSVHLYIYLYILRPAGGSTGVSLDAHPAHRQPSTSPSARYWAEGPAEGQASGSGTHGLLAAGTSIAALAAAQS</sequence>
<organism evidence="2 3">
    <name type="scientific">Trichophyton equinum (strain ATCC MYA-4606 / CBS 127.97)</name>
    <name type="common">Horse ringworm fungus</name>
    <dbReference type="NCBI Taxonomy" id="559882"/>
    <lineage>
        <taxon>Eukaryota</taxon>
        <taxon>Fungi</taxon>
        <taxon>Dikarya</taxon>
        <taxon>Ascomycota</taxon>
        <taxon>Pezizomycotina</taxon>
        <taxon>Eurotiomycetes</taxon>
        <taxon>Eurotiomycetidae</taxon>
        <taxon>Onygenales</taxon>
        <taxon>Arthrodermataceae</taxon>
        <taxon>Trichophyton</taxon>
    </lineage>
</organism>
<feature type="region of interest" description="Disordered" evidence="1">
    <location>
        <begin position="79"/>
        <end position="112"/>
    </location>
</feature>
<dbReference type="HOGENOM" id="CLU_1939607_0_0_1"/>
<gene>
    <name evidence="2" type="ORF">TEQG_02998</name>
</gene>